<keyword evidence="2" id="KW-1185">Reference proteome</keyword>
<dbReference type="EMBL" id="JAFDVH010000022">
    <property type="protein sequence ID" value="KAG7456805.1"/>
    <property type="molecule type" value="Genomic_DNA"/>
</dbReference>
<comment type="caution">
    <text evidence="1">The sequence shown here is derived from an EMBL/GenBank/DDBJ whole genome shotgun (WGS) entry which is preliminary data.</text>
</comment>
<organism evidence="1 2">
    <name type="scientific">Megalops atlanticus</name>
    <name type="common">Tarpon</name>
    <name type="synonym">Clupea gigantea</name>
    <dbReference type="NCBI Taxonomy" id="7932"/>
    <lineage>
        <taxon>Eukaryota</taxon>
        <taxon>Metazoa</taxon>
        <taxon>Chordata</taxon>
        <taxon>Craniata</taxon>
        <taxon>Vertebrata</taxon>
        <taxon>Euteleostomi</taxon>
        <taxon>Actinopterygii</taxon>
        <taxon>Neopterygii</taxon>
        <taxon>Teleostei</taxon>
        <taxon>Elopiformes</taxon>
        <taxon>Megalopidae</taxon>
        <taxon>Megalops</taxon>
    </lineage>
</organism>
<accession>A0A9D3T168</accession>
<reference evidence="1" key="1">
    <citation type="submission" date="2021-01" db="EMBL/GenBank/DDBJ databases">
        <authorList>
            <person name="Zahm M."/>
            <person name="Roques C."/>
            <person name="Cabau C."/>
            <person name="Klopp C."/>
            <person name="Donnadieu C."/>
            <person name="Jouanno E."/>
            <person name="Lampietro C."/>
            <person name="Louis A."/>
            <person name="Herpin A."/>
            <person name="Echchiki A."/>
            <person name="Berthelot C."/>
            <person name="Parey E."/>
            <person name="Roest-Crollius H."/>
            <person name="Braasch I."/>
            <person name="Postlethwait J."/>
            <person name="Bobe J."/>
            <person name="Montfort J."/>
            <person name="Bouchez O."/>
            <person name="Begum T."/>
            <person name="Mejri S."/>
            <person name="Adams A."/>
            <person name="Chen W.-J."/>
            <person name="Guiguen Y."/>
        </authorList>
    </citation>
    <scope>NUCLEOTIDE SEQUENCE</scope>
    <source>
        <strain evidence="1">YG-15Mar2019-1</strain>
        <tissue evidence="1">Brain</tissue>
    </source>
</reference>
<gene>
    <name evidence="1" type="ORF">MATL_G00239750</name>
</gene>
<proteinExistence type="predicted"/>
<dbReference type="Proteomes" id="UP001046870">
    <property type="component" value="Chromosome 22"/>
</dbReference>
<name>A0A9D3T168_MEGAT</name>
<sequence>MQQERLGIKPPAALVVASFPRSTLEMRCCSYWIASPRHGLTAGGCPKGATTHRMIAEMDPCRHSGGIQVNVQ</sequence>
<evidence type="ECO:0000313" key="2">
    <source>
        <dbReference type="Proteomes" id="UP001046870"/>
    </source>
</evidence>
<dbReference type="AlphaFoldDB" id="A0A9D3T168"/>
<protein>
    <submittedName>
        <fullName evidence="1">Uncharacterized protein</fullName>
    </submittedName>
</protein>
<evidence type="ECO:0000313" key="1">
    <source>
        <dbReference type="EMBL" id="KAG7456805.1"/>
    </source>
</evidence>